<proteinExistence type="predicted"/>
<name>A0A5N7DM96_9EURO</name>
<accession>A0A5N7DM96</accession>
<dbReference type="GeneID" id="43671241"/>
<keyword evidence="2" id="KW-1185">Reference proteome</keyword>
<dbReference type="OrthoDB" id="5428321at2759"/>
<evidence type="ECO:0000313" key="1">
    <source>
        <dbReference type="EMBL" id="KAE8407133.1"/>
    </source>
</evidence>
<evidence type="ECO:0000313" key="2">
    <source>
        <dbReference type="Proteomes" id="UP000325579"/>
    </source>
</evidence>
<reference evidence="1 2" key="1">
    <citation type="submission" date="2019-04" db="EMBL/GenBank/DDBJ databases">
        <authorList>
            <consortium name="DOE Joint Genome Institute"/>
            <person name="Mondo S."/>
            <person name="Kjaerbolling I."/>
            <person name="Vesth T."/>
            <person name="Frisvad J.C."/>
            <person name="Nybo J.L."/>
            <person name="Theobald S."/>
            <person name="Kildgaard S."/>
            <person name="Isbrandt T."/>
            <person name="Kuo A."/>
            <person name="Sato A."/>
            <person name="Lyhne E.K."/>
            <person name="Kogle M.E."/>
            <person name="Wiebenga A."/>
            <person name="Kun R.S."/>
            <person name="Lubbers R.J."/>
            <person name="Makela M.R."/>
            <person name="Barry K."/>
            <person name="Chovatia M."/>
            <person name="Clum A."/>
            <person name="Daum C."/>
            <person name="Haridas S."/>
            <person name="He G."/>
            <person name="LaButti K."/>
            <person name="Lipzen A."/>
            <person name="Riley R."/>
            <person name="Salamov A."/>
            <person name="Simmons B.A."/>
            <person name="Magnuson J.K."/>
            <person name="Henrissat B."/>
            <person name="Mortensen U.H."/>
            <person name="Larsen T.O."/>
            <person name="Devries R.P."/>
            <person name="Grigoriev I.V."/>
            <person name="Machida M."/>
            <person name="Baker S.E."/>
            <person name="Andersen M.R."/>
            <person name="Cantor M.N."/>
            <person name="Hua S.X."/>
        </authorList>
    </citation>
    <scope>NUCLEOTIDE SEQUENCE [LARGE SCALE GENOMIC DNA]</scope>
    <source>
        <strain evidence="1 2">CBS 119388</strain>
    </source>
</reference>
<dbReference type="RefSeq" id="XP_031944452.1">
    <property type="nucleotide sequence ID" value="XM_032086550.1"/>
</dbReference>
<dbReference type="AlphaFoldDB" id="A0A5N7DM96"/>
<dbReference type="Proteomes" id="UP000325579">
    <property type="component" value="Unassembled WGS sequence"/>
</dbReference>
<dbReference type="EMBL" id="ML736750">
    <property type="protein sequence ID" value="KAE8407133.1"/>
    <property type="molecule type" value="Genomic_DNA"/>
</dbReference>
<protein>
    <submittedName>
        <fullName evidence="1">Uncharacterized protein</fullName>
    </submittedName>
</protein>
<sequence length="97" mass="11277">MSTPANRKRALERINCREELSEHLKNKLSILVAPAEVRLHPLNTDKYRWHFKDSKRYLFTNQLSKLSTNAYIEIRRALTSGDIWAVLQDGLQPSNKA</sequence>
<gene>
    <name evidence="1" type="ORF">BDV37DRAFT_280391</name>
</gene>
<organism evidence="1 2">
    <name type="scientific">Aspergillus pseudonomiae</name>
    <dbReference type="NCBI Taxonomy" id="1506151"/>
    <lineage>
        <taxon>Eukaryota</taxon>
        <taxon>Fungi</taxon>
        <taxon>Dikarya</taxon>
        <taxon>Ascomycota</taxon>
        <taxon>Pezizomycotina</taxon>
        <taxon>Eurotiomycetes</taxon>
        <taxon>Eurotiomycetidae</taxon>
        <taxon>Eurotiales</taxon>
        <taxon>Aspergillaceae</taxon>
        <taxon>Aspergillus</taxon>
        <taxon>Aspergillus subgen. Circumdati</taxon>
    </lineage>
</organism>